<dbReference type="Gene3D" id="3.90.640.10">
    <property type="entry name" value="Actin, Chain A, domain 4"/>
    <property type="match status" value="1"/>
</dbReference>
<feature type="region of interest" description="Disordered" evidence="3">
    <location>
        <begin position="37"/>
        <end position="87"/>
    </location>
</feature>
<dbReference type="OrthoDB" id="2963168at2759"/>
<evidence type="ECO:0000256" key="2">
    <source>
        <dbReference type="ARBA" id="ARBA00022840"/>
    </source>
</evidence>
<dbReference type="PANTHER" id="PTHR14187:SF82">
    <property type="entry name" value="FAMILY CHAPERONE, PUTATIVE (AFU_ORTHOLOGUE AFUA_7G08575)-RELATED"/>
    <property type="match status" value="1"/>
</dbReference>
<keyword evidence="1" id="KW-0547">Nucleotide-binding</keyword>
<evidence type="ECO:0000313" key="5">
    <source>
        <dbReference type="EMBL" id="KAF6237824.1"/>
    </source>
</evidence>
<evidence type="ECO:0008006" key="7">
    <source>
        <dbReference type="Google" id="ProtNLM"/>
    </source>
</evidence>
<evidence type="ECO:0000256" key="1">
    <source>
        <dbReference type="ARBA" id="ARBA00022741"/>
    </source>
</evidence>
<dbReference type="Proteomes" id="UP000578531">
    <property type="component" value="Unassembled WGS sequence"/>
</dbReference>
<evidence type="ECO:0000256" key="4">
    <source>
        <dbReference type="SAM" id="SignalP"/>
    </source>
</evidence>
<gene>
    <name evidence="5" type="ORF">HO173_004025</name>
</gene>
<keyword evidence="4" id="KW-0732">Signal</keyword>
<comment type="caution">
    <text evidence="5">The sequence shown here is derived from an EMBL/GenBank/DDBJ whole genome shotgun (WGS) entry which is preliminary data.</text>
</comment>
<keyword evidence="2" id="KW-0067">ATP-binding</keyword>
<dbReference type="CDD" id="cd10170">
    <property type="entry name" value="ASKHA_NBD_HSP70"/>
    <property type="match status" value="1"/>
</dbReference>
<dbReference type="Gene3D" id="3.30.420.40">
    <property type="match status" value="2"/>
</dbReference>
<reference evidence="5 6" key="1">
    <citation type="journal article" date="2020" name="Genomics">
        <title>Complete, high-quality genomes from long-read metagenomic sequencing of two wolf lichen thalli reveals enigmatic genome architecture.</title>
        <authorList>
            <person name="McKenzie S.K."/>
            <person name="Walston R.F."/>
            <person name="Allen J.L."/>
        </authorList>
    </citation>
    <scope>NUCLEOTIDE SEQUENCE [LARGE SCALE GENOMIC DNA]</scope>
    <source>
        <strain evidence="5">WasteWater2</strain>
    </source>
</reference>
<evidence type="ECO:0000256" key="3">
    <source>
        <dbReference type="SAM" id="MobiDB-lite"/>
    </source>
</evidence>
<dbReference type="PANTHER" id="PTHR14187">
    <property type="entry name" value="ALPHA KINASE/ELONGATION FACTOR 2 KINASE"/>
    <property type="match status" value="1"/>
</dbReference>
<dbReference type="SUPFAM" id="SSF53067">
    <property type="entry name" value="Actin-like ATPase domain"/>
    <property type="match status" value="2"/>
</dbReference>
<dbReference type="EMBL" id="JACCJC010000012">
    <property type="protein sequence ID" value="KAF6237824.1"/>
    <property type="molecule type" value="Genomic_DNA"/>
</dbReference>
<proteinExistence type="predicted"/>
<feature type="chain" id="PRO_5034520001" description="Actin-like ATPase domain-containing protein" evidence="4">
    <location>
        <begin position="18"/>
        <end position="653"/>
    </location>
</feature>
<sequence>MIHHILLTSAILWLLYGDFYTNHLRWPELANCVTVPRTKKPAMPKTPPKPKKSQEQKKPTTATKSTESPTPKPKRKRQETKKATKEPDRKILVAVDFGTTFSGIAWAQTRQPEVPSIIIQWPDATSDGLEGVSSDKVPTEITYDGENYRWGFQIEDSKQRHQWFKLALDSSQACDMKLAYRYPDPLACPPPYDAEKLATDFMTALRQHTVRVLRHKIPESALLSTPIEYIITVPAMWSDMAQAKTRACAEAAGMGAGAALHIVSEPEAAACFALPALDPHGIKIGDTFMICDAGGGTVDLITYKVSGLKPILKLAEASPGSGSACGATILNRRFREYLDGKLENEDGYDDEVLDEAMKRFEGIVKRQFRGTFGEEFQIPVPGLADNKKLGIRKNRMTLSGIDVGAIFEPVVKEVLALVTGQIKAARRSVKAIVLVGGFGQNSFLRDAIREEVKSSNVEVLQSPCSWTAVVQGALMMGLASTSPAFATVAISGRSARKYYGTNCGLQHLDLEHGNARKIWDACSGFYRTYMMEWFIEKGNLVKEDKPVRLSYQRKRLVSRGSLTTISTTIYCSSDPQNSGAPKYVEDETVTPLVRVEADLSRLPAHQIPRKRGADGKMYYHVDYAIQVTFMSAYTSYELLYGGVNYGRVTSEYV</sequence>
<keyword evidence="6" id="KW-1185">Reference proteome</keyword>
<protein>
    <recommendedName>
        <fullName evidence="7">Actin-like ATPase domain-containing protein</fullName>
    </recommendedName>
</protein>
<evidence type="ECO:0000313" key="6">
    <source>
        <dbReference type="Proteomes" id="UP000578531"/>
    </source>
</evidence>
<feature type="signal peptide" evidence="4">
    <location>
        <begin position="1"/>
        <end position="17"/>
    </location>
</feature>
<dbReference type="InterPro" id="IPR043129">
    <property type="entry name" value="ATPase_NBD"/>
</dbReference>
<dbReference type="AlphaFoldDB" id="A0A8H6FZS9"/>
<dbReference type="Pfam" id="PF00012">
    <property type="entry name" value="HSP70"/>
    <property type="match status" value="1"/>
</dbReference>
<organism evidence="5 6">
    <name type="scientific">Letharia columbiana</name>
    <dbReference type="NCBI Taxonomy" id="112416"/>
    <lineage>
        <taxon>Eukaryota</taxon>
        <taxon>Fungi</taxon>
        <taxon>Dikarya</taxon>
        <taxon>Ascomycota</taxon>
        <taxon>Pezizomycotina</taxon>
        <taxon>Lecanoromycetes</taxon>
        <taxon>OSLEUM clade</taxon>
        <taxon>Lecanoromycetidae</taxon>
        <taxon>Lecanorales</taxon>
        <taxon>Lecanorineae</taxon>
        <taxon>Parmeliaceae</taxon>
        <taxon>Letharia</taxon>
    </lineage>
</organism>
<dbReference type="GeneID" id="59285690"/>
<dbReference type="GO" id="GO:0005524">
    <property type="term" value="F:ATP binding"/>
    <property type="evidence" value="ECO:0007669"/>
    <property type="project" value="UniProtKB-KW"/>
</dbReference>
<dbReference type="RefSeq" id="XP_037167142.1">
    <property type="nucleotide sequence ID" value="XM_037305949.1"/>
</dbReference>
<accession>A0A8H6FZS9</accession>
<name>A0A8H6FZS9_9LECA</name>
<dbReference type="InterPro" id="IPR013126">
    <property type="entry name" value="Hsp_70_fam"/>
</dbReference>
<dbReference type="GO" id="GO:0140662">
    <property type="term" value="F:ATP-dependent protein folding chaperone"/>
    <property type="evidence" value="ECO:0007669"/>
    <property type="project" value="InterPro"/>
</dbReference>